<keyword evidence="3" id="KW-1185">Reference proteome</keyword>
<protein>
    <submittedName>
        <fullName evidence="2">Uncharacterized protein</fullName>
    </submittedName>
</protein>
<accession>A0A9P5YDH9</accession>
<dbReference type="OrthoDB" id="3058472at2759"/>
<feature type="compositionally biased region" description="Polar residues" evidence="1">
    <location>
        <begin position="124"/>
        <end position="141"/>
    </location>
</feature>
<proteinExistence type="predicted"/>
<feature type="non-terminal residue" evidence="2">
    <location>
        <position position="1"/>
    </location>
</feature>
<feature type="region of interest" description="Disordered" evidence="1">
    <location>
        <begin position="112"/>
        <end position="141"/>
    </location>
</feature>
<feature type="region of interest" description="Disordered" evidence="1">
    <location>
        <begin position="32"/>
        <end position="97"/>
    </location>
</feature>
<evidence type="ECO:0000313" key="2">
    <source>
        <dbReference type="EMBL" id="KAF9466842.1"/>
    </source>
</evidence>
<gene>
    <name evidence="2" type="ORF">BDZ94DRAFT_1249931</name>
</gene>
<comment type="caution">
    <text evidence="2">The sequence shown here is derived from an EMBL/GenBank/DDBJ whole genome shotgun (WGS) entry which is preliminary data.</text>
</comment>
<dbReference type="AlphaFoldDB" id="A0A9P5YDH9"/>
<evidence type="ECO:0000313" key="3">
    <source>
        <dbReference type="Proteomes" id="UP000807353"/>
    </source>
</evidence>
<sequence length="141" mass="15257">MMHQRSASPILPAVYPYPYPYPYPYGFPTFPSPSTQHHRTYSQSTPRGPRSHRTPTYSHGYAQYQPPPSASPLYVLQQSPAQTAGSGELSQGQGQVQVSPVVSPVYVPMQLVPGSFNPEGLGNPSMSSPNARPAATQSQQA</sequence>
<evidence type="ECO:0000256" key="1">
    <source>
        <dbReference type="SAM" id="MobiDB-lite"/>
    </source>
</evidence>
<dbReference type="EMBL" id="MU150239">
    <property type="protein sequence ID" value="KAF9466842.1"/>
    <property type="molecule type" value="Genomic_DNA"/>
</dbReference>
<organism evidence="2 3">
    <name type="scientific">Collybia nuda</name>
    <dbReference type="NCBI Taxonomy" id="64659"/>
    <lineage>
        <taxon>Eukaryota</taxon>
        <taxon>Fungi</taxon>
        <taxon>Dikarya</taxon>
        <taxon>Basidiomycota</taxon>
        <taxon>Agaricomycotina</taxon>
        <taxon>Agaricomycetes</taxon>
        <taxon>Agaricomycetidae</taxon>
        <taxon>Agaricales</taxon>
        <taxon>Tricholomatineae</taxon>
        <taxon>Clitocybaceae</taxon>
        <taxon>Collybia</taxon>
    </lineage>
</organism>
<dbReference type="Proteomes" id="UP000807353">
    <property type="component" value="Unassembled WGS sequence"/>
</dbReference>
<feature type="compositionally biased region" description="Low complexity" evidence="1">
    <location>
        <begin position="85"/>
        <end position="97"/>
    </location>
</feature>
<reference evidence="2" key="1">
    <citation type="submission" date="2020-11" db="EMBL/GenBank/DDBJ databases">
        <authorList>
            <consortium name="DOE Joint Genome Institute"/>
            <person name="Ahrendt S."/>
            <person name="Riley R."/>
            <person name="Andreopoulos W."/>
            <person name="Labutti K."/>
            <person name="Pangilinan J."/>
            <person name="Ruiz-Duenas F.J."/>
            <person name="Barrasa J.M."/>
            <person name="Sanchez-Garcia M."/>
            <person name="Camarero S."/>
            <person name="Miyauchi S."/>
            <person name="Serrano A."/>
            <person name="Linde D."/>
            <person name="Babiker R."/>
            <person name="Drula E."/>
            <person name="Ayuso-Fernandez I."/>
            <person name="Pacheco R."/>
            <person name="Padilla G."/>
            <person name="Ferreira P."/>
            <person name="Barriuso J."/>
            <person name="Kellner H."/>
            <person name="Castanera R."/>
            <person name="Alfaro M."/>
            <person name="Ramirez L."/>
            <person name="Pisabarro A.G."/>
            <person name="Kuo A."/>
            <person name="Tritt A."/>
            <person name="Lipzen A."/>
            <person name="He G."/>
            <person name="Yan M."/>
            <person name="Ng V."/>
            <person name="Cullen D."/>
            <person name="Martin F."/>
            <person name="Rosso M.-N."/>
            <person name="Henrissat B."/>
            <person name="Hibbett D."/>
            <person name="Martinez A.T."/>
            <person name="Grigoriev I.V."/>
        </authorList>
    </citation>
    <scope>NUCLEOTIDE SEQUENCE</scope>
    <source>
        <strain evidence="2">CBS 247.69</strain>
    </source>
</reference>
<name>A0A9P5YDH9_9AGAR</name>